<feature type="compositionally biased region" description="Acidic residues" evidence="1">
    <location>
        <begin position="36"/>
        <end position="47"/>
    </location>
</feature>
<organism evidence="2 3">
    <name type="scientific">Apiospora kogelbergensis</name>
    <dbReference type="NCBI Taxonomy" id="1337665"/>
    <lineage>
        <taxon>Eukaryota</taxon>
        <taxon>Fungi</taxon>
        <taxon>Dikarya</taxon>
        <taxon>Ascomycota</taxon>
        <taxon>Pezizomycotina</taxon>
        <taxon>Sordariomycetes</taxon>
        <taxon>Xylariomycetidae</taxon>
        <taxon>Amphisphaeriales</taxon>
        <taxon>Apiosporaceae</taxon>
        <taxon>Apiospora</taxon>
    </lineage>
</organism>
<sequence length="346" mass="37548">MGSESVGDEGERGEKSAVVVVGEEDSSDGENVGSDAADDAEEFDEVEDDAERIEVLALSPRYNVWYAIDFVTRIAKSRAALCPASLTYDEYVADPMATSNKTTRSQYTHVQMTRRAKESVRSASGLFNGSTEQGILEMRVATPPSLLPQKHDLGSSMRIKVAEHRGSSLSCVRPGRAGDGERHPSSRWSDLRWGPVWGLGVSLFCGSAAWGGRVENLAQPTHPRIEHVDDLECAHDGRSTRSLVAVMLVSWCTSRWSRINVVAARRRQIEFGTTGLAAVVEPRSKVSKVSIPGKRRLTRQYSHAEETAGKMNSDDTGVVGCFAGGRLGVSSSILSVLHTLLLDFPG</sequence>
<dbReference type="Proteomes" id="UP001392437">
    <property type="component" value="Unassembled WGS sequence"/>
</dbReference>
<name>A0AAW0R401_9PEZI</name>
<proteinExistence type="predicted"/>
<gene>
    <name evidence="2" type="ORF">PG999_003623</name>
</gene>
<protein>
    <submittedName>
        <fullName evidence="2">Uncharacterized protein</fullName>
    </submittedName>
</protein>
<keyword evidence="3" id="KW-1185">Reference proteome</keyword>
<reference evidence="2 3" key="1">
    <citation type="submission" date="2023-01" db="EMBL/GenBank/DDBJ databases">
        <title>Analysis of 21 Apiospora genomes using comparative genomics revels a genus with tremendous synthesis potential of carbohydrate active enzymes and secondary metabolites.</title>
        <authorList>
            <person name="Sorensen T."/>
        </authorList>
    </citation>
    <scope>NUCLEOTIDE SEQUENCE [LARGE SCALE GENOMIC DNA]</scope>
    <source>
        <strain evidence="2 3">CBS 117206</strain>
    </source>
</reference>
<comment type="caution">
    <text evidence="2">The sequence shown here is derived from an EMBL/GenBank/DDBJ whole genome shotgun (WGS) entry which is preliminary data.</text>
</comment>
<accession>A0AAW0R401</accession>
<feature type="region of interest" description="Disordered" evidence="1">
    <location>
        <begin position="1"/>
        <end position="47"/>
    </location>
</feature>
<dbReference type="EMBL" id="JAQQWP010000003">
    <property type="protein sequence ID" value="KAK8123705.1"/>
    <property type="molecule type" value="Genomic_DNA"/>
</dbReference>
<evidence type="ECO:0000256" key="1">
    <source>
        <dbReference type="SAM" id="MobiDB-lite"/>
    </source>
</evidence>
<evidence type="ECO:0000313" key="2">
    <source>
        <dbReference type="EMBL" id="KAK8123705.1"/>
    </source>
</evidence>
<dbReference type="AlphaFoldDB" id="A0AAW0R401"/>
<evidence type="ECO:0000313" key="3">
    <source>
        <dbReference type="Proteomes" id="UP001392437"/>
    </source>
</evidence>